<dbReference type="GO" id="GO:0005737">
    <property type="term" value="C:cytoplasm"/>
    <property type="evidence" value="ECO:0007669"/>
    <property type="project" value="TreeGrafter"/>
</dbReference>
<name>A0A811KMH5_9BILA</name>
<dbReference type="InterPro" id="IPR051247">
    <property type="entry name" value="RLC_Component"/>
</dbReference>
<dbReference type="Gene3D" id="3.30.160.20">
    <property type="match status" value="2"/>
</dbReference>
<feature type="compositionally biased region" description="Low complexity" evidence="3">
    <location>
        <begin position="230"/>
        <end position="246"/>
    </location>
</feature>
<feature type="compositionally biased region" description="Polar residues" evidence="3">
    <location>
        <begin position="273"/>
        <end position="290"/>
    </location>
</feature>
<dbReference type="InterPro" id="IPR014720">
    <property type="entry name" value="dsRBD_dom"/>
</dbReference>
<evidence type="ECO:0000256" key="2">
    <source>
        <dbReference type="PROSITE-ProRule" id="PRU00266"/>
    </source>
</evidence>
<proteinExistence type="predicted"/>
<comment type="caution">
    <text evidence="5">The sequence shown here is derived from an EMBL/GenBank/DDBJ whole genome shotgun (WGS) entry which is preliminary data.</text>
</comment>
<dbReference type="AlphaFoldDB" id="A0A811KMH5"/>
<feature type="compositionally biased region" description="Polar residues" evidence="3">
    <location>
        <begin position="354"/>
        <end position="376"/>
    </location>
</feature>
<dbReference type="PROSITE" id="PS50137">
    <property type="entry name" value="DS_RBD"/>
    <property type="match status" value="1"/>
</dbReference>
<dbReference type="SUPFAM" id="SSF54768">
    <property type="entry name" value="dsRNA-binding domain-like"/>
    <property type="match status" value="1"/>
</dbReference>
<evidence type="ECO:0000313" key="6">
    <source>
        <dbReference type="Proteomes" id="UP000614601"/>
    </source>
</evidence>
<feature type="compositionally biased region" description="Polar residues" evidence="3">
    <location>
        <begin position="404"/>
        <end position="423"/>
    </location>
</feature>
<accession>A0A811KMH5</accession>
<dbReference type="GO" id="GO:0016442">
    <property type="term" value="C:RISC complex"/>
    <property type="evidence" value="ECO:0007669"/>
    <property type="project" value="TreeGrafter"/>
</dbReference>
<dbReference type="Pfam" id="PF00035">
    <property type="entry name" value="dsrm"/>
    <property type="match status" value="1"/>
</dbReference>
<dbReference type="GO" id="GO:0003725">
    <property type="term" value="F:double-stranded RNA binding"/>
    <property type="evidence" value="ECO:0007669"/>
    <property type="project" value="TreeGrafter"/>
</dbReference>
<dbReference type="SMART" id="SM00358">
    <property type="entry name" value="DSRM"/>
    <property type="match status" value="1"/>
</dbReference>
<evidence type="ECO:0000259" key="4">
    <source>
        <dbReference type="PROSITE" id="PS50137"/>
    </source>
</evidence>
<evidence type="ECO:0000256" key="3">
    <source>
        <dbReference type="SAM" id="MobiDB-lite"/>
    </source>
</evidence>
<dbReference type="GO" id="GO:0035197">
    <property type="term" value="F:siRNA binding"/>
    <property type="evidence" value="ECO:0007669"/>
    <property type="project" value="TreeGrafter"/>
</dbReference>
<protein>
    <recommendedName>
        <fullName evidence="4">DRBM domain-containing protein</fullName>
    </recommendedName>
</protein>
<dbReference type="Proteomes" id="UP000614601">
    <property type="component" value="Unassembled WGS sequence"/>
</dbReference>
<dbReference type="EMBL" id="CAJFCW020000003">
    <property type="protein sequence ID" value="CAG9107714.1"/>
    <property type="molecule type" value="Genomic_DNA"/>
</dbReference>
<feature type="region of interest" description="Disordered" evidence="3">
    <location>
        <begin position="226"/>
        <end position="431"/>
    </location>
</feature>
<feature type="compositionally biased region" description="Low complexity" evidence="3">
    <location>
        <begin position="291"/>
        <end position="309"/>
    </location>
</feature>
<dbReference type="EMBL" id="CAJFDH010000003">
    <property type="protein sequence ID" value="CAD5217405.1"/>
    <property type="molecule type" value="Genomic_DNA"/>
</dbReference>
<dbReference type="PANTHER" id="PTHR46205:SF3">
    <property type="entry name" value="LOQUACIOUS, ISOFORM B"/>
    <property type="match status" value="1"/>
</dbReference>
<gene>
    <name evidence="5" type="ORF">BOKJ2_LOCUS7071</name>
</gene>
<dbReference type="OrthoDB" id="10501798at2759"/>
<organism evidence="5 6">
    <name type="scientific">Bursaphelenchus okinawaensis</name>
    <dbReference type="NCBI Taxonomy" id="465554"/>
    <lineage>
        <taxon>Eukaryota</taxon>
        <taxon>Metazoa</taxon>
        <taxon>Ecdysozoa</taxon>
        <taxon>Nematoda</taxon>
        <taxon>Chromadorea</taxon>
        <taxon>Rhabditida</taxon>
        <taxon>Tylenchina</taxon>
        <taxon>Tylenchomorpha</taxon>
        <taxon>Aphelenchoidea</taxon>
        <taxon>Aphelenchoididae</taxon>
        <taxon>Bursaphelenchus</taxon>
    </lineage>
</organism>
<dbReference type="GO" id="GO:0030422">
    <property type="term" value="P:siRNA processing"/>
    <property type="evidence" value="ECO:0007669"/>
    <property type="project" value="TreeGrafter"/>
</dbReference>
<dbReference type="GO" id="GO:0070578">
    <property type="term" value="C:RISC-loading complex"/>
    <property type="evidence" value="ECO:0007669"/>
    <property type="project" value="TreeGrafter"/>
</dbReference>
<feature type="compositionally biased region" description="Low complexity" evidence="3">
    <location>
        <begin position="261"/>
        <end position="272"/>
    </location>
</feature>
<feature type="compositionally biased region" description="Polar residues" evidence="3">
    <location>
        <begin position="383"/>
        <end position="396"/>
    </location>
</feature>
<dbReference type="Proteomes" id="UP000783686">
    <property type="component" value="Unassembled WGS sequence"/>
</dbReference>
<dbReference type="CDD" id="cd00048">
    <property type="entry name" value="DSRM_SF"/>
    <property type="match status" value="1"/>
</dbReference>
<feature type="domain" description="DRBM" evidence="4">
    <location>
        <begin position="153"/>
        <end position="222"/>
    </location>
</feature>
<dbReference type="PANTHER" id="PTHR46205">
    <property type="entry name" value="LOQUACIOUS, ISOFORM B"/>
    <property type="match status" value="1"/>
</dbReference>
<sequence length="444" mass="47342">MSQKIKFEDFFQPTACSPVQRVVKYDHDVVCGEPDPEDRVLPYEGSSPSLVLDNISTREYGERACLKEVDTMKDGHSFFGRTYVFRGMEGHGEAINKTVALQMAAKETLLKIVDAGMHHKYRMPGTNKKEAKNEKLYVSVIPAQKPAKVAQVDYVGKVITLCQRNKLPPVTYRDEAEGPEHERRFVVTAVCQPLGLVTRSSPASKKVAKHHAAQLILPELERYVEEHPTPVSASSSGRVSPASESSTVASRPEPTVSEVFSAPPSASLASESTVKPSSVSEGTIKPLSSGTASEAFSTPPSASTTSESTMKPSPAPKASEFTVKPPPTSESSTEASKSESTASEAFSAPPPHPSTSESIVNPSPAPTASESITKPSSAPKALESTTKPSSAQTASEAFTIPAPHSSTSESTVKLSPAPTTSEPPTGFEIVASDRTVEDILKDLY</sequence>
<feature type="compositionally biased region" description="Low complexity" evidence="3">
    <location>
        <begin position="329"/>
        <end position="347"/>
    </location>
</feature>
<keyword evidence="6" id="KW-1185">Reference proteome</keyword>
<dbReference type="GO" id="GO:0005634">
    <property type="term" value="C:nucleus"/>
    <property type="evidence" value="ECO:0007669"/>
    <property type="project" value="TreeGrafter"/>
</dbReference>
<evidence type="ECO:0000313" key="5">
    <source>
        <dbReference type="EMBL" id="CAD5217405.1"/>
    </source>
</evidence>
<evidence type="ECO:0000256" key="1">
    <source>
        <dbReference type="ARBA" id="ARBA00022884"/>
    </source>
</evidence>
<keyword evidence="1 2" id="KW-0694">RNA-binding</keyword>
<reference evidence="5" key="1">
    <citation type="submission" date="2020-09" db="EMBL/GenBank/DDBJ databases">
        <authorList>
            <person name="Kikuchi T."/>
        </authorList>
    </citation>
    <scope>NUCLEOTIDE SEQUENCE</scope>
    <source>
        <strain evidence="5">SH1</strain>
    </source>
</reference>
<dbReference type="GO" id="GO:0070920">
    <property type="term" value="P:regulation of regulatory ncRNA processing"/>
    <property type="evidence" value="ECO:0007669"/>
    <property type="project" value="TreeGrafter"/>
</dbReference>